<dbReference type="Gene3D" id="1.10.10.2840">
    <property type="entry name" value="PucR C-terminal helix-turn-helix domain"/>
    <property type="match status" value="1"/>
</dbReference>
<dbReference type="Pfam" id="PF17853">
    <property type="entry name" value="GGDEF_2"/>
    <property type="match status" value="1"/>
</dbReference>
<feature type="domain" description="PucR C-terminal helix-turn-helix" evidence="2">
    <location>
        <begin position="282"/>
        <end position="338"/>
    </location>
</feature>
<dbReference type="PANTHER" id="PTHR33744">
    <property type="entry name" value="CARBOHYDRATE DIACID REGULATOR"/>
    <property type="match status" value="1"/>
</dbReference>
<dbReference type="AlphaFoldDB" id="A0A9W6KGJ6"/>
<dbReference type="InterPro" id="IPR041522">
    <property type="entry name" value="CdaR_GGDEF"/>
</dbReference>
<sequence length="349" mass="36443">MNHDGWLADGCAALLVGPTGGDQRRAAAELGARAADAGLPQRDVVIQILRGAAAAWAATTSAAGTTAVHAAAATLLADTQTVVAAALDGYARAARAAVVRHDDERAAFVGDLLAGRVDPGVLAERAHRYGIRLAATHVVHVARSVDLHAALAHRVDAALAARFGDGNILTTLRDGELVCISAGGLRGIAPELAHLLLSDLGPGRWQVAVGRPHPGVAGLAASLDEARSSLDHAAKLGFTAPVLHAADLLVFPVLLRDRDAITDLVHTVLGPLTTARGGARMYLDTLTVLFEHQGNHTATARALHLSVRAVAYRLDRIRELTGYHPSQPTQRFTLHTAVLGARLLGWPPD</sequence>
<name>A0A9W6KGJ6_9ACTN</name>
<evidence type="ECO:0000313" key="4">
    <source>
        <dbReference type="EMBL" id="GLK99855.1"/>
    </source>
</evidence>
<dbReference type="InterPro" id="IPR025736">
    <property type="entry name" value="PucR_C-HTH_dom"/>
</dbReference>
<dbReference type="EMBL" id="BSFP01000005">
    <property type="protein sequence ID" value="GLK99855.1"/>
    <property type="molecule type" value="Genomic_DNA"/>
</dbReference>
<comment type="similarity">
    <text evidence="1">Belongs to the CdaR family.</text>
</comment>
<evidence type="ECO:0008006" key="6">
    <source>
        <dbReference type="Google" id="ProtNLM"/>
    </source>
</evidence>
<gene>
    <name evidence="4" type="ORF">GCM10017581_015960</name>
</gene>
<reference evidence="4" key="2">
    <citation type="submission" date="2023-01" db="EMBL/GenBank/DDBJ databases">
        <authorList>
            <person name="Sun Q."/>
            <person name="Evtushenko L."/>
        </authorList>
    </citation>
    <scope>NUCLEOTIDE SEQUENCE</scope>
    <source>
        <strain evidence="4">VKM Ac-1321</strain>
    </source>
</reference>
<organism evidence="4 5">
    <name type="scientific">Dactylosporangium matsuzakiense</name>
    <dbReference type="NCBI Taxonomy" id="53360"/>
    <lineage>
        <taxon>Bacteria</taxon>
        <taxon>Bacillati</taxon>
        <taxon>Actinomycetota</taxon>
        <taxon>Actinomycetes</taxon>
        <taxon>Micromonosporales</taxon>
        <taxon>Micromonosporaceae</taxon>
        <taxon>Dactylosporangium</taxon>
    </lineage>
</organism>
<dbReference type="InterPro" id="IPR042070">
    <property type="entry name" value="PucR_C-HTH_sf"/>
</dbReference>
<evidence type="ECO:0000313" key="5">
    <source>
        <dbReference type="Proteomes" id="UP001143480"/>
    </source>
</evidence>
<comment type="caution">
    <text evidence="4">The sequence shown here is derived from an EMBL/GenBank/DDBJ whole genome shotgun (WGS) entry which is preliminary data.</text>
</comment>
<proteinExistence type="inferred from homology"/>
<evidence type="ECO:0000259" key="2">
    <source>
        <dbReference type="Pfam" id="PF13556"/>
    </source>
</evidence>
<dbReference type="PANTHER" id="PTHR33744:SF1">
    <property type="entry name" value="DNA-BINDING TRANSCRIPTIONAL ACTIVATOR ADER"/>
    <property type="match status" value="1"/>
</dbReference>
<keyword evidence="5" id="KW-1185">Reference proteome</keyword>
<accession>A0A9W6KGJ6</accession>
<dbReference type="InterPro" id="IPR051448">
    <property type="entry name" value="CdaR-like_regulators"/>
</dbReference>
<protein>
    <recommendedName>
        <fullName evidence="6">PucR-like helix-turn-helix protein</fullName>
    </recommendedName>
</protein>
<evidence type="ECO:0000259" key="3">
    <source>
        <dbReference type="Pfam" id="PF17853"/>
    </source>
</evidence>
<dbReference type="RefSeq" id="WP_261959754.1">
    <property type="nucleotide sequence ID" value="NZ_BAAAXA010000001.1"/>
</dbReference>
<evidence type="ECO:0000256" key="1">
    <source>
        <dbReference type="ARBA" id="ARBA00006754"/>
    </source>
</evidence>
<reference evidence="4" key="1">
    <citation type="journal article" date="2014" name="Int. J. Syst. Evol. Microbiol.">
        <title>Complete genome sequence of Corynebacterium casei LMG S-19264T (=DSM 44701T), isolated from a smear-ripened cheese.</title>
        <authorList>
            <consortium name="US DOE Joint Genome Institute (JGI-PGF)"/>
            <person name="Walter F."/>
            <person name="Albersmeier A."/>
            <person name="Kalinowski J."/>
            <person name="Ruckert C."/>
        </authorList>
    </citation>
    <scope>NUCLEOTIDE SEQUENCE</scope>
    <source>
        <strain evidence="4">VKM Ac-1321</strain>
    </source>
</reference>
<dbReference type="Pfam" id="PF13556">
    <property type="entry name" value="HTH_30"/>
    <property type="match status" value="1"/>
</dbReference>
<feature type="domain" description="CdaR GGDEF-like" evidence="3">
    <location>
        <begin position="115"/>
        <end position="231"/>
    </location>
</feature>
<dbReference type="Proteomes" id="UP001143480">
    <property type="component" value="Unassembled WGS sequence"/>
</dbReference>